<accession>A0AAN9XSW1</accession>
<proteinExistence type="predicted"/>
<dbReference type="AlphaFoldDB" id="A0AAN9XSW1"/>
<organism evidence="1 2">
    <name type="scientific">Psophocarpus tetragonolobus</name>
    <name type="common">Winged bean</name>
    <name type="synonym">Dolichos tetragonolobus</name>
    <dbReference type="NCBI Taxonomy" id="3891"/>
    <lineage>
        <taxon>Eukaryota</taxon>
        <taxon>Viridiplantae</taxon>
        <taxon>Streptophyta</taxon>
        <taxon>Embryophyta</taxon>
        <taxon>Tracheophyta</taxon>
        <taxon>Spermatophyta</taxon>
        <taxon>Magnoliopsida</taxon>
        <taxon>eudicotyledons</taxon>
        <taxon>Gunneridae</taxon>
        <taxon>Pentapetalae</taxon>
        <taxon>rosids</taxon>
        <taxon>fabids</taxon>
        <taxon>Fabales</taxon>
        <taxon>Fabaceae</taxon>
        <taxon>Papilionoideae</taxon>
        <taxon>50 kb inversion clade</taxon>
        <taxon>NPAAA clade</taxon>
        <taxon>indigoferoid/millettioid clade</taxon>
        <taxon>Phaseoleae</taxon>
        <taxon>Psophocarpus</taxon>
    </lineage>
</organism>
<dbReference type="EMBL" id="JAYMYS010000002">
    <property type="protein sequence ID" value="KAK7407122.1"/>
    <property type="molecule type" value="Genomic_DNA"/>
</dbReference>
<dbReference type="Proteomes" id="UP001386955">
    <property type="component" value="Unassembled WGS sequence"/>
</dbReference>
<keyword evidence="2" id="KW-1185">Reference proteome</keyword>
<protein>
    <submittedName>
        <fullName evidence="1">Uncharacterized protein</fullName>
    </submittedName>
</protein>
<evidence type="ECO:0000313" key="2">
    <source>
        <dbReference type="Proteomes" id="UP001386955"/>
    </source>
</evidence>
<name>A0AAN9XSW1_PSOTE</name>
<sequence length="103" mass="12122">MGHNKSSIQHDSLPNLHIGTLYRTSFFTGMKMIRCWVQVESFMSMDEATKRTERYDITRWVISTPSKEVINLVYRVQIDELFYDIKIQEDGTLDEKEEALSEV</sequence>
<comment type="caution">
    <text evidence="1">The sequence shown here is derived from an EMBL/GenBank/DDBJ whole genome shotgun (WGS) entry which is preliminary data.</text>
</comment>
<evidence type="ECO:0000313" key="1">
    <source>
        <dbReference type="EMBL" id="KAK7407122.1"/>
    </source>
</evidence>
<gene>
    <name evidence="1" type="ORF">VNO78_08766</name>
</gene>
<reference evidence="1 2" key="1">
    <citation type="submission" date="2024-01" db="EMBL/GenBank/DDBJ databases">
        <title>The genomes of 5 underutilized Papilionoideae crops provide insights into root nodulation and disease resistanc.</title>
        <authorList>
            <person name="Jiang F."/>
        </authorList>
    </citation>
    <scope>NUCLEOTIDE SEQUENCE [LARGE SCALE GENOMIC DNA]</scope>
    <source>
        <strain evidence="1">DUOXIRENSHENG_FW03</strain>
        <tissue evidence="1">Leaves</tissue>
    </source>
</reference>